<organism evidence="1 2">
    <name type="scientific">Botrytis porri</name>
    <dbReference type="NCBI Taxonomy" id="87229"/>
    <lineage>
        <taxon>Eukaryota</taxon>
        <taxon>Fungi</taxon>
        <taxon>Dikarya</taxon>
        <taxon>Ascomycota</taxon>
        <taxon>Pezizomycotina</taxon>
        <taxon>Leotiomycetes</taxon>
        <taxon>Helotiales</taxon>
        <taxon>Sclerotiniaceae</taxon>
        <taxon>Botrytis</taxon>
    </lineage>
</organism>
<dbReference type="AlphaFoldDB" id="A0A4Z1KLW6"/>
<dbReference type="EMBL" id="PQXO01000842">
    <property type="protein sequence ID" value="TGO82379.1"/>
    <property type="molecule type" value="Genomic_DNA"/>
</dbReference>
<proteinExistence type="predicted"/>
<comment type="caution">
    <text evidence="1">The sequence shown here is derived from an EMBL/GenBank/DDBJ whole genome shotgun (WGS) entry which is preliminary data.</text>
</comment>
<keyword evidence="2" id="KW-1185">Reference proteome</keyword>
<evidence type="ECO:0000313" key="2">
    <source>
        <dbReference type="Proteomes" id="UP000297280"/>
    </source>
</evidence>
<protein>
    <submittedName>
        <fullName evidence="1">Uncharacterized protein</fullName>
    </submittedName>
</protein>
<sequence>MGEEADGAAEDVPVAVVDSDEELEFEGLEEVDDLDPPSPTPRPTANAMIAISNNIINNQNVHLFTPHTRFFLMVCGGGASSTGNALL</sequence>
<name>A0A4Z1KLW6_9HELO</name>
<gene>
    <name evidence="1" type="ORF">BPOR_0846g00060</name>
</gene>
<reference evidence="1 2" key="1">
    <citation type="submission" date="2017-12" db="EMBL/GenBank/DDBJ databases">
        <title>Comparative genomics of Botrytis spp.</title>
        <authorList>
            <person name="Valero-Jimenez C.A."/>
            <person name="Tapia P."/>
            <person name="Veloso J."/>
            <person name="Silva-Moreno E."/>
            <person name="Staats M."/>
            <person name="Valdes J.H."/>
            <person name="Van Kan J.A.L."/>
        </authorList>
    </citation>
    <scope>NUCLEOTIDE SEQUENCE [LARGE SCALE GENOMIC DNA]</scope>
    <source>
        <strain evidence="1 2">MUCL3349</strain>
    </source>
</reference>
<evidence type="ECO:0000313" key="1">
    <source>
        <dbReference type="EMBL" id="TGO82379.1"/>
    </source>
</evidence>
<accession>A0A4Z1KLW6</accession>
<dbReference type="Proteomes" id="UP000297280">
    <property type="component" value="Unassembled WGS sequence"/>
</dbReference>